<reference key="1">
    <citation type="submission" date="2010-09" db="EMBL/GenBank/DDBJ databases">
        <title>Complete genome sequence of Burkholderia rhizoxinica, the endosymbiont of the phytopathogenic fungus Rhizopus microsporus.</title>
        <authorList>
            <person name="Lackner G."/>
            <person name="Moebius N."/>
            <person name="Partida-Martinez L.P."/>
            <person name="Hertweck C."/>
        </authorList>
    </citation>
    <scope>NUCLEOTIDE SEQUENCE</scope>
    <source>
        <strain>HKI 454</strain>
    </source>
</reference>
<geneLocation type="plasmid" evidence="1 2">
    <name>pBRH02</name>
</geneLocation>
<dbReference type="Proteomes" id="UP000007437">
    <property type="component" value="Plasmid pBRH02"/>
</dbReference>
<accession>E5AWC9</accession>
<dbReference type="AlphaFoldDB" id="E5AWC9"/>
<sequence>MPAAAPEMIAAPAPELIVRFETEQGRQMQCDFVVLRRGADPLYAFTATLGFSRWCQQHVENGSSPLCVKFHVTSQHRFSTRVRSS</sequence>
<name>E5AWC9_MYCRK</name>
<dbReference type="KEGG" id="brh:RBRH_00730"/>
<protein>
    <submittedName>
        <fullName evidence="1">Transposase</fullName>
    </submittedName>
</protein>
<dbReference type="HOGENOM" id="CLU_2506412_0_0_4"/>
<dbReference type="EMBL" id="FR687361">
    <property type="protein sequence ID" value="CBW77431.1"/>
    <property type="molecule type" value="Genomic_DNA"/>
</dbReference>
<organism evidence="1 2">
    <name type="scientific">Mycetohabitans rhizoxinica (strain DSM 19002 / CIP 109453 / HKI 454)</name>
    <name type="common">Paraburkholderia rhizoxinica</name>
    <dbReference type="NCBI Taxonomy" id="882378"/>
    <lineage>
        <taxon>Bacteria</taxon>
        <taxon>Pseudomonadati</taxon>
        <taxon>Pseudomonadota</taxon>
        <taxon>Betaproteobacteria</taxon>
        <taxon>Burkholderiales</taxon>
        <taxon>Burkholderiaceae</taxon>
        <taxon>Mycetohabitans</taxon>
    </lineage>
</organism>
<gene>
    <name evidence="1" type="ordered locus">RBRH_00730</name>
</gene>
<evidence type="ECO:0000313" key="2">
    <source>
        <dbReference type="Proteomes" id="UP000007437"/>
    </source>
</evidence>
<keyword evidence="1" id="KW-0614">Plasmid</keyword>
<reference evidence="1 2" key="2">
    <citation type="journal article" date="2011" name="J. Bacteriol.">
        <title>Complete genome sequence of Burkholderia rhizoxinica, an endosymbiont of Rhizopus microsporus.</title>
        <authorList>
            <person name="Lackner G."/>
            <person name="Moebius N."/>
            <person name="Partida-Martinez L."/>
            <person name="Hertweck C."/>
        </authorList>
    </citation>
    <scope>NUCLEOTIDE SEQUENCE [LARGE SCALE GENOMIC DNA]</scope>
    <source>
        <strain evidence="2">DSM 19002 / CIP 109453 / HKI 454</strain>
        <plasmid evidence="1 2">pBRH02</plasmid>
    </source>
</reference>
<proteinExistence type="predicted"/>
<evidence type="ECO:0000313" key="1">
    <source>
        <dbReference type="EMBL" id="CBW77431.1"/>
    </source>
</evidence>